<evidence type="ECO:0000256" key="6">
    <source>
        <dbReference type="PROSITE-ProRule" id="PRU00205"/>
    </source>
</evidence>
<dbReference type="PROSITE" id="PS50922">
    <property type="entry name" value="TLC"/>
    <property type="match status" value="1"/>
</dbReference>
<dbReference type="EMBL" id="BQFW01000008">
    <property type="protein sequence ID" value="GJJ73457.1"/>
    <property type="molecule type" value="Genomic_DNA"/>
</dbReference>
<feature type="region of interest" description="Disordered" evidence="7">
    <location>
        <begin position="337"/>
        <end position="359"/>
    </location>
</feature>
<keyword evidence="4 8" id="KW-1133">Transmembrane helix</keyword>
<dbReference type="AlphaFoldDB" id="A0A9P3HBT2"/>
<evidence type="ECO:0000256" key="3">
    <source>
        <dbReference type="ARBA" id="ARBA00022692"/>
    </source>
</evidence>
<feature type="transmembrane region" description="Helical" evidence="8">
    <location>
        <begin position="41"/>
        <end position="58"/>
    </location>
</feature>
<evidence type="ECO:0000256" key="7">
    <source>
        <dbReference type="SAM" id="MobiDB-lite"/>
    </source>
</evidence>
<dbReference type="SMART" id="SM00724">
    <property type="entry name" value="TLC"/>
    <property type="match status" value="1"/>
</dbReference>
<feature type="transmembrane region" description="Helical" evidence="8">
    <location>
        <begin position="205"/>
        <end position="227"/>
    </location>
</feature>
<feature type="transmembrane region" description="Helical" evidence="8">
    <location>
        <begin position="86"/>
        <end position="109"/>
    </location>
</feature>
<keyword evidence="3 6" id="KW-0812">Transmembrane</keyword>
<evidence type="ECO:0000313" key="11">
    <source>
        <dbReference type="Proteomes" id="UP000827284"/>
    </source>
</evidence>
<evidence type="ECO:0000256" key="8">
    <source>
        <dbReference type="SAM" id="Phobius"/>
    </source>
</evidence>
<organism evidence="10 11">
    <name type="scientific">Entomortierella parvispora</name>
    <dbReference type="NCBI Taxonomy" id="205924"/>
    <lineage>
        <taxon>Eukaryota</taxon>
        <taxon>Fungi</taxon>
        <taxon>Fungi incertae sedis</taxon>
        <taxon>Mucoromycota</taxon>
        <taxon>Mortierellomycotina</taxon>
        <taxon>Mortierellomycetes</taxon>
        <taxon>Mortierellales</taxon>
        <taxon>Mortierellaceae</taxon>
        <taxon>Entomortierella</taxon>
    </lineage>
</organism>
<feature type="transmembrane region" description="Helical" evidence="8">
    <location>
        <begin position="130"/>
        <end position="150"/>
    </location>
</feature>
<evidence type="ECO:0000313" key="10">
    <source>
        <dbReference type="EMBL" id="GJJ73457.1"/>
    </source>
</evidence>
<name>A0A9P3HBT2_9FUNG</name>
<feature type="transmembrane region" description="Helical" evidence="8">
    <location>
        <begin position="299"/>
        <end position="322"/>
    </location>
</feature>
<evidence type="ECO:0000256" key="4">
    <source>
        <dbReference type="ARBA" id="ARBA00022989"/>
    </source>
</evidence>
<evidence type="ECO:0000256" key="5">
    <source>
        <dbReference type="ARBA" id="ARBA00023136"/>
    </source>
</evidence>
<evidence type="ECO:0000256" key="2">
    <source>
        <dbReference type="ARBA" id="ARBA00009808"/>
    </source>
</evidence>
<dbReference type="InterPro" id="IPR006634">
    <property type="entry name" value="TLC-dom"/>
</dbReference>
<dbReference type="GO" id="GO:0050291">
    <property type="term" value="F:sphingosine N-acyltransferase activity"/>
    <property type="evidence" value="ECO:0007669"/>
    <property type="project" value="InterPro"/>
</dbReference>
<keyword evidence="11" id="KW-1185">Reference proteome</keyword>
<comment type="subcellular location">
    <subcellularLocation>
        <location evidence="1">Membrane</location>
        <topology evidence="1">Multi-pass membrane protein</topology>
    </subcellularLocation>
</comment>
<dbReference type="OrthoDB" id="537032at2759"/>
<sequence length="359" mass="41721">MASSSTKRSPKAQGHLDTLPAPTAVVHRRKGLLGTLDRHQIDGPLVIILAIIGTYLVFPNSFAKKFLFFQEYDAATDTYEKSWYDLYFLVFWVLTFTFLRASVMTYVLMPTARRLGATTERSVLRFAEQGWICLYYSCSWVLGMYCLQLTPSWNNWLVWFHTDQFFDSYPLTALPLITKYYYWLQFSFWIQQMFVLCIEAPRKDFLAMISHHLVTASLIICSLVLNVTTFGNAVFVAMDLADIVLAFGKCLKYIGMPDMICDPIFACFMVIWIYTRHFLYGYIIYAWTLHGGEYYSRITHWGIIGLLLVLQSLMFFWLWSIFRIVYKMFASKGGVVDDRSDDDESPAVAPEHIHKKQRS</sequence>
<evidence type="ECO:0000259" key="9">
    <source>
        <dbReference type="PROSITE" id="PS50922"/>
    </source>
</evidence>
<proteinExistence type="inferred from homology"/>
<evidence type="ECO:0000256" key="1">
    <source>
        <dbReference type="ARBA" id="ARBA00004141"/>
    </source>
</evidence>
<comment type="similarity">
    <text evidence="2">Belongs to the sphingosine N-acyltransferase family.</text>
</comment>
<dbReference type="InterPro" id="IPR016439">
    <property type="entry name" value="Lag1/Lac1-like"/>
</dbReference>
<feature type="transmembrane region" description="Helical" evidence="8">
    <location>
        <begin position="263"/>
        <end position="287"/>
    </location>
</feature>
<dbReference type="GO" id="GO:0046513">
    <property type="term" value="P:ceramide biosynthetic process"/>
    <property type="evidence" value="ECO:0007669"/>
    <property type="project" value="InterPro"/>
</dbReference>
<dbReference type="PIRSF" id="PIRSF005225">
    <property type="entry name" value="LAG1_LAC1"/>
    <property type="match status" value="1"/>
</dbReference>
<accession>A0A9P3HBT2</accession>
<protein>
    <submittedName>
        <fullName evidence="10">Very-long-chain ceramide synthase</fullName>
    </submittedName>
</protein>
<dbReference type="PANTHER" id="PTHR12560">
    <property type="entry name" value="LONGEVITY ASSURANCE FACTOR 1 LAG1"/>
    <property type="match status" value="1"/>
</dbReference>
<reference evidence="10" key="1">
    <citation type="submission" date="2021-11" db="EMBL/GenBank/DDBJ databases">
        <authorList>
            <person name="Herlambang A."/>
            <person name="Guo Y."/>
            <person name="Takashima Y."/>
            <person name="Nishizawa T."/>
        </authorList>
    </citation>
    <scope>NUCLEOTIDE SEQUENCE</scope>
    <source>
        <strain evidence="10">E1425</strain>
    </source>
</reference>
<dbReference type="Proteomes" id="UP000827284">
    <property type="component" value="Unassembled WGS sequence"/>
</dbReference>
<feature type="domain" description="TLC" evidence="9">
    <location>
        <begin position="124"/>
        <end position="330"/>
    </location>
</feature>
<gene>
    <name evidence="10" type="ORF">EMPS_05815</name>
</gene>
<dbReference type="GO" id="GO:0016020">
    <property type="term" value="C:membrane"/>
    <property type="evidence" value="ECO:0007669"/>
    <property type="project" value="UniProtKB-SubCell"/>
</dbReference>
<reference evidence="10" key="2">
    <citation type="journal article" date="2022" name="Microbiol. Resour. Announc.">
        <title>Whole-Genome Sequence of Entomortierella parvispora E1425, a Mucoromycotan Fungus Associated with Burkholderiaceae-Related Endosymbiotic Bacteria.</title>
        <authorList>
            <person name="Herlambang A."/>
            <person name="Guo Y."/>
            <person name="Takashima Y."/>
            <person name="Narisawa K."/>
            <person name="Ohta H."/>
            <person name="Nishizawa T."/>
        </authorList>
    </citation>
    <scope>NUCLEOTIDE SEQUENCE</scope>
    <source>
        <strain evidence="10">E1425</strain>
    </source>
</reference>
<dbReference type="PANTHER" id="PTHR12560:SF0">
    <property type="entry name" value="LD18904P"/>
    <property type="match status" value="1"/>
</dbReference>
<comment type="caution">
    <text evidence="10">The sequence shown here is derived from an EMBL/GenBank/DDBJ whole genome shotgun (WGS) entry which is preliminary data.</text>
</comment>
<keyword evidence="5 6" id="KW-0472">Membrane</keyword>
<dbReference type="Pfam" id="PF03798">
    <property type="entry name" value="TRAM_LAG1_CLN8"/>
    <property type="match status" value="1"/>
</dbReference>